<dbReference type="GO" id="GO:0030649">
    <property type="term" value="P:aminoglycoside antibiotic catabolic process"/>
    <property type="evidence" value="ECO:0007669"/>
    <property type="project" value="TreeGrafter"/>
</dbReference>
<accession>A0A2I0V1E7</accession>
<dbReference type="Pfam" id="PF17668">
    <property type="entry name" value="Acetyltransf_17"/>
    <property type="match status" value="1"/>
</dbReference>
<dbReference type="InterPro" id="IPR000182">
    <property type="entry name" value="GNAT_dom"/>
</dbReference>
<dbReference type="SUPFAM" id="SSF55729">
    <property type="entry name" value="Acyl-CoA N-acyltransferases (Nat)"/>
    <property type="match status" value="1"/>
</dbReference>
<dbReference type="InterPro" id="IPR025559">
    <property type="entry name" value="Eis_dom"/>
</dbReference>
<dbReference type="PANTHER" id="PTHR37817:SF1">
    <property type="entry name" value="N-ACETYLTRANSFERASE EIS"/>
    <property type="match status" value="1"/>
</dbReference>
<dbReference type="Pfam" id="PF13527">
    <property type="entry name" value="Acetyltransf_9"/>
    <property type="match status" value="1"/>
</dbReference>
<feature type="domain" description="N-acetyltransferase" evidence="1">
    <location>
        <begin position="1"/>
        <end position="156"/>
    </location>
</feature>
<organism evidence="2 3">
    <name type="scientific">Lysinibacillus fusiformis</name>
    <dbReference type="NCBI Taxonomy" id="28031"/>
    <lineage>
        <taxon>Bacteria</taxon>
        <taxon>Bacillati</taxon>
        <taxon>Bacillota</taxon>
        <taxon>Bacilli</taxon>
        <taxon>Bacillales</taxon>
        <taxon>Bacillaceae</taxon>
        <taxon>Lysinibacillus</taxon>
    </lineage>
</organism>
<dbReference type="GO" id="GO:0034069">
    <property type="term" value="F:aminoglycoside N-acetyltransferase activity"/>
    <property type="evidence" value="ECO:0007669"/>
    <property type="project" value="TreeGrafter"/>
</dbReference>
<dbReference type="PANTHER" id="PTHR37817">
    <property type="entry name" value="N-ACETYLTRANSFERASE EIS"/>
    <property type="match status" value="1"/>
</dbReference>
<dbReference type="Pfam" id="PF13530">
    <property type="entry name" value="SCP2_2"/>
    <property type="match status" value="1"/>
</dbReference>
<dbReference type="EMBL" id="PDFK01000002">
    <property type="protein sequence ID" value="PKU52115.1"/>
    <property type="molecule type" value="Genomic_DNA"/>
</dbReference>
<evidence type="ECO:0000313" key="3">
    <source>
        <dbReference type="Proteomes" id="UP000234956"/>
    </source>
</evidence>
<protein>
    <submittedName>
        <fullName evidence="2">GNAT family N-acetyltransferase</fullName>
    </submittedName>
</protein>
<dbReference type="InterPro" id="IPR016181">
    <property type="entry name" value="Acyl_CoA_acyltransferase"/>
</dbReference>
<gene>
    <name evidence="2" type="ORF">CRI88_07020</name>
</gene>
<evidence type="ECO:0000259" key="1">
    <source>
        <dbReference type="PROSITE" id="PS51186"/>
    </source>
</evidence>
<reference evidence="2 3" key="1">
    <citation type="submission" date="2017-10" db="EMBL/GenBank/DDBJ databases">
        <title>Draft genome of Lysinibacillus fusiformis strain Juneja, a laboratory-derived pathogen of Drosophila melanogaster.</title>
        <authorList>
            <person name="Smith B.R."/>
            <person name="Unckless R.L."/>
        </authorList>
    </citation>
    <scope>NUCLEOTIDE SEQUENCE [LARGE SCALE GENOMIC DNA]</scope>
    <source>
        <strain evidence="2 3">Juneja</strain>
    </source>
</reference>
<dbReference type="AlphaFoldDB" id="A0A2I0V1E7"/>
<dbReference type="RefSeq" id="WP_101966507.1">
    <property type="nucleotide sequence ID" value="NZ_PDFK01000002.1"/>
</dbReference>
<dbReference type="CDD" id="cd04301">
    <property type="entry name" value="NAT_SF"/>
    <property type="match status" value="1"/>
</dbReference>
<dbReference type="Gene3D" id="3.40.630.30">
    <property type="match status" value="2"/>
</dbReference>
<sequence length="391" mass="45998">MDIHIVSPNDYRQIHQLRDYCFPNKYTGARREDFHYWIEQSTTLGAYDHKKIVGQLLILPLNMTVHGVPYKMGGIGFVATYPEYRQQGIIKRLMIEALQKMRDNGQTISVLAPFSVSFYRHFGWELFFEKLHYTIPQAQFPSFGKQLDIVKRMSFEWVEPELFKEIKDFHNIMAILQNGGMVRDDAWWKRIERRSPDSHFAAYFQADKIEGYIRYTIQQGTFVIQDFIVANYLAEQAIWRYITSHAASVDQITGVTSNHYPFGFYFKEPQFKREVIQDVMVRVVDVAAFMQQYPWGDITETLTIRIDDSFCHWNEHVYQINKNGQVSIIETNSVSDKHMLTLPINLFSAMMVGYLSVKEAVVYANQSTVEKTLQRWQRALPTEKPAFYEYF</sequence>
<dbReference type="InterPro" id="IPR041380">
    <property type="entry name" value="Acetyltransf_17"/>
</dbReference>
<comment type="caution">
    <text evidence="2">The sequence shown here is derived from an EMBL/GenBank/DDBJ whole genome shotgun (WGS) entry which is preliminary data.</text>
</comment>
<dbReference type="InterPro" id="IPR051554">
    <property type="entry name" value="Acetyltransferase_Eis"/>
</dbReference>
<dbReference type="Gene3D" id="3.30.1050.10">
    <property type="entry name" value="SCP2 sterol-binding domain"/>
    <property type="match status" value="1"/>
</dbReference>
<dbReference type="SUPFAM" id="SSF55718">
    <property type="entry name" value="SCP-like"/>
    <property type="match status" value="1"/>
</dbReference>
<proteinExistence type="predicted"/>
<name>A0A2I0V1E7_9BACI</name>
<dbReference type="InterPro" id="IPR036527">
    <property type="entry name" value="SCP2_sterol-bd_dom_sf"/>
</dbReference>
<dbReference type="Proteomes" id="UP000234956">
    <property type="component" value="Unassembled WGS sequence"/>
</dbReference>
<dbReference type="PROSITE" id="PS51186">
    <property type="entry name" value="GNAT"/>
    <property type="match status" value="1"/>
</dbReference>
<keyword evidence="2" id="KW-0808">Transferase</keyword>
<evidence type="ECO:0000313" key="2">
    <source>
        <dbReference type="EMBL" id="PKU52115.1"/>
    </source>
</evidence>